<keyword evidence="10 12" id="KW-0411">Iron-sulfur</keyword>
<dbReference type="EC" id="1.18.6.1" evidence="5"/>
<evidence type="ECO:0000256" key="5">
    <source>
        <dbReference type="ARBA" id="ARBA00012773"/>
    </source>
</evidence>
<comment type="caution">
    <text evidence="13">The sequence shown here is derived from an EMBL/GenBank/DDBJ whole genome shotgun (WGS) entry which is preliminary data.</text>
</comment>
<evidence type="ECO:0000256" key="12">
    <source>
        <dbReference type="RuleBase" id="RU003688"/>
    </source>
</evidence>
<evidence type="ECO:0000256" key="10">
    <source>
        <dbReference type="ARBA" id="ARBA00023014"/>
    </source>
</evidence>
<dbReference type="Gene3D" id="3.40.50.300">
    <property type="entry name" value="P-loop containing nucleotide triphosphate hydrolases"/>
    <property type="match status" value="1"/>
</dbReference>
<evidence type="ECO:0000313" key="13">
    <source>
        <dbReference type="EMBL" id="MEE6148190.1"/>
    </source>
</evidence>
<evidence type="ECO:0000313" key="14">
    <source>
        <dbReference type="Proteomes" id="UP001332931"/>
    </source>
</evidence>
<dbReference type="PROSITE" id="PS51026">
    <property type="entry name" value="NIFH_FRXC_3"/>
    <property type="match status" value="1"/>
</dbReference>
<evidence type="ECO:0000256" key="2">
    <source>
        <dbReference type="ARBA" id="ARBA00002234"/>
    </source>
</evidence>
<evidence type="ECO:0000256" key="1">
    <source>
        <dbReference type="ARBA" id="ARBA00001966"/>
    </source>
</evidence>
<comment type="function">
    <text evidence="2">The key enzymatic reactions in nitrogen fixation are catalyzed by the nitrogenase complex, which has 2 components: the iron protein and the molybdenum-iron protein.</text>
</comment>
<dbReference type="SUPFAM" id="SSF52540">
    <property type="entry name" value="P-loop containing nucleoside triphosphate hydrolases"/>
    <property type="match status" value="1"/>
</dbReference>
<keyword evidence="12" id="KW-0560">Oxidoreductase</keyword>
<proteinExistence type="inferred from homology"/>
<dbReference type="PROSITE" id="PS00746">
    <property type="entry name" value="NIFH_FRXC_1"/>
    <property type="match status" value="1"/>
</dbReference>
<dbReference type="InterPro" id="IPR027417">
    <property type="entry name" value="P-loop_NTPase"/>
</dbReference>
<dbReference type="EMBL" id="JAZGJQ010000015">
    <property type="protein sequence ID" value="MEE6148190.1"/>
    <property type="molecule type" value="Genomic_DNA"/>
</dbReference>
<keyword evidence="14" id="KW-1185">Reference proteome</keyword>
<sequence length="267" mass="28017">MLKIAIYGKGGIGKSTVTSNLSAAFAHMGKRVIQIGCDPKADSTINLLGGTPVRPVMDYLRSEDEDPEDISDVSEVGFGGVLCIETGGPTPGLGCAGRGIIATFDLLEELCLFETYQPDVVLYDVLGDVVCGGFAAPIREGYAEQVLIVTSGEKMALYAANNIATAVSNFEDRGYAKVAGIVLNRRNVPDELAKVQAFSHAAGAPIVADVPRSDDINRCEDEGMTVVEKDPELAISRVFLDLAARLLEPGDAPGKAAAGAATAERAR</sequence>
<dbReference type="PRINTS" id="PR00091">
    <property type="entry name" value="NITROGNASEII"/>
</dbReference>
<evidence type="ECO:0000256" key="11">
    <source>
        <dbReference type="ARBA" id="ARBA00047967"/>
    </source>
</evidence>
<name>A0ABU7RC56_9ACTN</name>
<comment type="cofactor">
    <cofactor evidence="1">
        <name>[4Fe-4S] cluster</name>
        <dbReference type="ChEBI" id="CHEBI:49883"/>
    </cofactor>
</comment>
<evidence type="ECO:0000256" key="3">
    <source>
        <dbReference type="ARBA" id="ARBA00005504"/>
    </source>
</evidence>
<evidence type="ECO:0000256" key="9">
    <source>
        <dbReference type="ARBA" id="ARBA00023004"/>
    </source>
</evidence>
<gene>
    <name evidence="13" type="ORF">VXJ25_09395</name>
</gene>
<keyword evidence="9 12" id="KW-0408">Iron</keyword>
<keyword evidence="6 12" id="KW-0479">Metal-binding</keyword>
<reference evidence="13 14" key="1">
    <citation type="submission" date="2024-01" db="EMBL/GenBank/DDBJ databases">
        <title>Description of Olsenella sp. nov., isolated from pig feces.</title>
        <authorList>
            <person name="Chang Y.-H."/>
        </authorList>
    </citation>
    <scope>NUCLEOTIDE SEQUENCE [LARGE SCALE GENOMIC DNA]</scope>
    <source>
        <strain evidence="13 14">YH-ols2223</strain>
    </source>
</reference>
<dbReference type="PANTHER" id="PTHR42864:SF2">
    <property type="entry name" value="LIGHT-INDEPENDENT PROTOCHLOROPHYLLIDE REDUCTASE IRON-SULFUR ATP-BINDING PROTEIN"/>
    <property type="match status" value="1"/>
</dbReference>
<comment type="subunit">
    <text evidence="4">Homodimer.</text>
</comment>
<dbReference type="InterPro" id="IPR000392">
    <property type="entry name" value="NifH/frxC"/>
</dbReference>
<dbReference type="Pfam" id="PF00142">
    <property type="entry name" value="Fer4_NifH"/>
    <property type="match status" value="1"/>
</dbReference>
<dbReference type="PANTHER" id="PTHR42864">
    <property type="entry name" value="LIGHT-INDEPENDENT PROTOCHLOROPHYLLIDE REDUCTASE IRON-SULFUR ATP-BINDING PROTEIN"/>
    <property type="match status" value="1"/>
</dbReference>
<protein>
    <recommendedName>
        <fullName evidence="5">nitrogenase</fullName>
        <ecNumber evidence="5">1.18.6.1</ecNumber>
    </recommendedName>
</protein>
<keyword evidence="12" id="KW-0004">4Fe-4S</keyword>
<organism evidence="13 14">
    <name type="scientific">Olsenella absiana</name>
    <dbReference type="NCBI Taxonomy" id="3115222"/>
    <lineage>
        <taxon>Bacteria</taxon>
        <taxon>Bacillati</taxon>
        <taxon>Actinomycetota</taxon>
        <taxon>Coriobacteriia</taxon>
        <taxon>Coriobacteriales</taxon>
        <taxon>Atopobiaceae</taxon>
        <taxon>Olsenella</taxon>
    </lineage>
</organism>
<dbReference type="PROSITE" id="PS00692">
    <property type="entry name" value="NIFH_FRXC_2"/>
    <property type="match status" value="1"/>
</dbReference>
<comment type="catalytic activity">
    <reaction evidence="11">
        <text>N2 + 8 reduced [2Fe-2S]-[ferredoxin] + 16 ATP + 16 H2O = H2 + 8 oxidized [2Fe-2S]-[ferredoxin] + 2 NH4(+) + 16 ADP + 16 phosphate + 6 H(+)</text>
        <dbReference type="Rhea" id="RHEA:21448"/>
        <dbReference type="Rhea" id="RHEA-COMP:10000"/>
        <dbReference type="Rhea" id="RHEA-COMP:10001"/>
        <dbReference type="ChEBI" id="CHEBI:15377"/>
        <dbReference type="ChEBI" id="CHEBI:15378"/>
        <dbReference type="ChEBI" id="CHEBI:17997"/>
        <dbReference type="ChEBI" id="CHEBI:18276"/>
        <dbReference type="ChEBI" id="CHEBI:28938"/>
        <dbReference type="ChEBI" id="CHEBI:30616"/>
        <dbReference type="ChEBI" id="CHEBI:33737"/>
        <dbReference type="ChEBI" id="CHEBI:33738"/>
        <dbReference type="ChEBI" id="CHEBI:43474"/>
        <dbReference type="ChEBI" id="CHEBI:456216"/>
        <dbReference type="EC" id="1.18.6.1"/>
    </reaction>
</comment>
<evidence type="ECO:0000256" key="6">
    <source>
        <dbReference type="ARBA" id="ARBA00022723"/>
    </source>
</evidence>
<evidence type="ECO:0000256" key="4">
    <source>
        <dbReference type="ARBA" id="ARBA00011738"/>
    </source>
</evidence>
<accession>A0ABU7RC56</accession>
<evidence type="ECO:0000256" key="7">
    <source>
        <dbReference type="ARBA" id="ARBA00022741"/>
    </source>
</evidence>
<comment type="similarity">
    <text evidence="3 12">Belongs to the NifH/BchL/ChlL family.</text>
</comment>
<dbReference type="PIRSF" id="PIRSF000363">
    <property type="entry name" value="Nitrogenase_iron"/>
    <property type="match status" value="1"/>
</dbReference>
<dbReference type="Proteomes" id="UP001332931">
    <property type="component" value="Unassembled WGS sequence"/>
</dbReference>
<dbReference type="CDD" id="cd02040">
    <property type="entry name" value="NifH"/>
    <property type="match status" value="1"/>
</dbReference>
<evidence type="ECO:0000256" key="8">
    <source>
        <dbReference type="ARBA" id="ARBA00022840"/>
    </source>
</evidence>
<keyword evidence="8 12" id="KW-0067">ATP-binding</keyword>
<dbReference type="RefSeq" id="WP_330958958.1">
    <property type="nucleotide sequence ID" value="NZ_JAZGJQ010000015.1"/>
</dbReference>
<keyword evidence="7 12" id="KW-0547">Nucleotide-binding</keyword>
<dbReference type="InterPro" id="IPR030655">
    <property type="entry name" value="NifH/chlL_CS"/>
</dbReference>